<dbReference type="Proteomes" id="UP001515480">
    <property type="component" value="Unassembled WGS sequence"/>
</dbReference>
<dbReference type="AlphaFoldDB" id="A0AB34JSK0"/>
<evidence type="ECO:0000256" key="1">
    <source>
        <dbReference type="ARBA" id="ARBA00001946"/>
    </source>
</evidence>
<evidence type="ECO:0000313" key="5">
    <source>
        <dbReference type="Proteomes" id="UP001515480"/>
    </source>
</evidence>
<organism evidence="4 5">
    <name type="scientific">Prymnesium parvum</name>
    <name type="common">Toxic golden alga</name>
    <dbReference type="NCBI Taxonomy" id="97485"/>
    <lineage>
        <taxon>Eukaryota</taxon>
        <taxon>Haptista</taxon>
        <taxon>Haptophyta</taxon>
        <taxon>Prymnesiophyceae</taxon>
        <taxon>Prymnesiales</taxon>
        <taxon>Prymnesiaceae</taxon>
        <taxon>Prymnesium</taxon>
    </lineage>
</organism>
<comment type="caution">
    <text evidence="4">The sequence shown here is derived from an EMBL/GenBank/DDBJ whole genome shotgun (WGS) entry which is preliminary data.</text>
</comment>
<keyword evidence="2" id="KW-0479">Metal-binding</keyword>
<accession>A0AB34JSK0</accession>
<sequence length="254" mass="27610">MSMCLLLVTSTIAYQTARLPSGRHAPPSIRAQASTKELVIWDCDGVLVDSEALLKTAEVEALAAAGFTDVSRDDCNRLFSGFAPEAGAANFLAEYGKPLPENFFRDQIAGSLDLFRERLMQLNSKTVLALHEAGRKQVVASGSPRDRVLVCLQVAGIDHCFTPEQIFTREDVPGRGKPKPDMFLLAAERMGVSPKHCVVVEDSTAGVLAAQAAEMDVVGYLGGGHAQSDWYREKLASFDIPLTYTDTELLEYLS</sequence>
<evidence type="ECO:0000313" key="4">
    <source>
        <dbReference type="EMBL" id="KAL1525179.1"/>
    </source>
</evidence>
<comment type="cofactor">
    <cofactor evidence="1">
        <name>Mg(2+)</name>
        <dbReference type="ChEBI" id="CHEBI:18420"/>
    </cofactor>
</comment>
<dbReference type="PANTHER" id="PTHR46193">
    <property type="entry name" value="6-PHOSPHOGLUCONATE PHOSPHATASE"/>
    <property type="match status" value="1"/>
</dbReference>
<name>A0AB34JSK0_PRYPA</name>
<evidence type="ECO:0000256" key="3">
    <source>
        <dbReference type="ARBA" id="ARBA00022842"/>
    </source>
</evidence>
<proteinExistence type="predicted"/>
<dbReference type="InterPro" id="IPR051600">
    <property type="entry name" value="Beta-PGM-like"/>
</dbReference>
<dbReference type="InterPro" id="IPR023214">
    <property type="entry name" value="HAD_sf"/>
</dbReference>
<dbReference type="EMBL" id="JBGBPQ010000004">
    <property type="protein sequence ID" value="KAL1525179.1"/>
    <property type="molecule type" value="Genomic_DNA"/>
</dbReference>
<dbReference type="PANTHER" id="PTHR46193:SF10">
    <property type="entry name" value="6-PHOSPHOGLUCONATE PHOSPHATASE"/>
    <property type="match status" value="1"/>
</dbReference>
<dbReference type="GO" id="GO:0046872">
    <property type="term" value="F:metal ion binding"/>
    <property type="evidence" value="ECO:0007669"/>
    <property type="project" value="UniProtKB-KW"/>
</dbReference>
<keyword evidence="3" id="KW-0460">Magnesium</keyword>
<dbReference type="Gene3D" id="1.10.150.240">
    <property type="entry name" value="Putative phosphatase, domain 2"/>
    <property type="match status" value="1"/>
</dbReference>
<keyword evidence="5" id="KW-1185">Reference proteome</keyword>
<evidence type="ECO:0000256" key="2">
    <source>
        <dbReference type="ARBA" id="ARBA00022723"/>
    </source>
</evidence>
<gene>
    <name evidence="4" type="ORF">AB1Y20_020049</name>
</gene>
<dbReference type="GO" id="GO:0003824">
    <property type="term" value="F:catalytic activity"/>
    <property type="evidence" value="ECO:0007669"/>
    <property type="project" value="UniProtKB-ARBA"/>
</dbReference>
<dbReference type="InterPro" id="IPR023198">
    <property type="entry name" value="PGP-like_dom2"/>
</dbReference>
<dbReference type="NCBIfam" id="TIGR01509">
    <property type="entry name" value="HAD-SF-IA-v3"/>
    <property type="match status" value="1"/>
</dbReference>
<dbReference type="Gene3D" id="3.40.50.1000">
    <property type="entry name" value="HAD superfamily/HAD-like"/>
    <property type="match status" value="1"/>
</dbReference>
<dbReference type="SFLD" id="SFLDS00003">
    <property type="entry name" value="Haloacid_Dehalogenase"/>
    <property type="match status" value="1"/>
</dbReference>
<dbReference type="InterPro" id="IPR036412">
    <property type="entry name" value="HAD-like_sf"/>
</dbReference>
<protein>
    <submittedName>
        <fullName evidence="4">Uncharacterized protein</fullName>
    </submittedName>
</protein>
<reference evidence="4 5" key="1">
    <citation type="journal article" date="2024" name="Science">
        <title>Giant polyketide synthase enzymes in the biosynthesis of giant marine polyether toxins.</title>
        <authorList>
            <person name="Fallon T.R."/>
            <person name="Shende V.V."/>
            <person name="Wierzbicki I.H."/>
            <person name="Pendleton A.L."/>
            <person name="Watervoot N.F."/>
            <person name="Auber R.P."/>
            <person name="Gonzalez D.J."/>
            <person name="Wisecaver J.H."/>
            <person name="Moore B.S."/>
        </authorList>
    </citation>
    <scope>NUCLEOTIDE SEQUENCE [LARGE SCALE GENOMIC DNA]</scope>
    <source>
        <strain evidence="4 5">12B1</strain>
    </source>
</reference>
<dbReference type="InterPro" id="IPR006439">
    <property type="entry name" value="HAD-SF_hydro_IA"/>
</dbReference>
<dbReference type="Pfam" id="PF00702">
    <property type="entry name" value="Hydrolase"/>
    <property type="match status" value="1"/>
</dbReference>
<dbReference type="SUPFAM" id="SSF56784">
    <property type="entry name" value="HAD-like"/>
    <property type="match status" value="1"/>
</dbReference>
<dbReference type="SFLD" id="SFLDG01129">
    <property type="entry name" value="C1.5:_HAD__Beta-PGM__Phosphata"/>
    <property type="match status" value="1"/>
</dbReference>